<feature type="transmembrane region" description="Helical" evidence="11">
    <location>
        <begin position="168"/>
        <end position="187"/>
    </location>
</feature>
<evidence type="ECO:0000313" key="13">
    <source>
        <dbReference type="Proteomes" id="UP000005222"/>
    </source>
</evidence>
<evidence type="ECO:0000256" key="6">
    <source>
        <dbReference type="ARBA" id="ARBA00023040"/>
    </source>
</evidence>
<proteinExistence type="inferred from homology"/>
<evidence type="ECO:0000256" key="7">
    <source>
        <dbReference type="ARBA" id="ARBA00023136"/>
    </source>
</evidence>
<comment type="similarity">
    <text evidence="2">Belongs to the G-protein coupled receptor 4 family.</text>
</comment>
<dbReference type="GO" id="GO:0004932">
    <property type="term" value="F:mating-type factor pheromone receptor activity"/>
    <property type="evidence" value="ECO:0007669"/>
    <property type="project" value="InterPro"/>
</dbReference>
<keyword evidence="5 11" id="KW-1133">Transmembrane helix</keyword>
<dbReference type="CDD" id="cd14966">
    <property type="entry name" value="7tmD_STE3"/>
    <property type="match status" value="1"/>
</dbReference>
<dbReference type="InterPro" id="IPR001499">
    <property type="entry name" value="GPCR_STE3"/>
</dbReference>
<keyword evidence="13" id="KW-1185">Reference proteome</keyword>
<dbReference type="Proteomes" id="UP000005222">
    <property type="component" value="Chromosome J"/>
</dbReference>
<evidence type="ECO:0000256" key="8">
    <source>
        <dbReference type="ARBA" id="ARBA00023170"/>
    </source>
</evidence>
<name>G8YBV7_PICSO</name>
<keyword evidence="6" id="KW-0297">G-protein coupled receptor</keyword>
<feature type="transmembrane region" description="Helical" evidence="11">
    <location>
        <begin position="271"/>
        <end position="291"/>
    </location>
</feature>
<evidence type="ECO:0000256" key="10">
    <source>
        <dbReference type="SAM" id="MobiDB-lite"/>
    </source>
</evidence>
<dbReference type="PRINTS" id="PR00899">
    <property type="entry name" value="GPCRSTE3"/>
</dbReference>
<evidence type="ECO:0000256" key="4">
    <source>
        <dbReference type="ARBA" id="ARBA00022692"/>
    </source>
</evidence>
<dbReference type="PANTHER" id="PTHR28097:SF1">
    <property type="entry name" value="PHEROMONE A FACTOR RECEPTOR"/>
    <property type="match status" value="1"/>
</dbReference>
<reference evidence="12 13" key="1">
    <citation type="journal article" date="2012" name="G3 (Bethesda)">
        <title>Pichia sorbitophila, an interspecies yeast hybrid reveals early steps of genome resolution following polyploidization.</title>
        <authorList>
            <person name="Leh Louis V."/>
            <person name="Despons L."/>
            <person name="Friedrich A."/>
            <person name="Martin T."/>
            <person name="Durrens P."/>
            <person name="Casaregola S."/>
            <person name="Neuveglise C."/>
            <person name="Fairhead C."/>
            <person name="Marck C."/>
            <person name="Cruz J.A."/>
            <person name="Straub M.L."/>
            <person name="Kugler V."/>
            <person name="Sacerdot C."/>
            <person name="Uzunov Z."/>
            <person name="Thierry A."/>
            <person name="Weiss S."/>
            <person name="Bleykasten C."/>
            <person name="De Montigny J."/>
            <person name="Jacques N."/>
            <person name="Jung P."/>
            <person name="Lemaire M."/>
            <person name="Mallet S."/>
            <person name="Morel G."/>
            <person name="Richard G.F."/>
            <person name="Sarkar A."/>
            <person name="Savel G."/>
            <person name="Schacherer J."/>
            <person name="Seret M.L."/>
            <person name="Talla E."/>
            <person name="Samson G."/>
            <person name="Jubin C."/>
            <person name="Poulain J."/>
            <person name="Vacherie B."/>
            <person name="Barbe V."/>
            <person name="Pelletier E."/>
            <person name="Sherman D.J."/>
            <person name="Westhof E."/>
            <person name="Weissenbach J."/>
            <person name="Baret P.V."/>
            <person name="Wincker P."/>
            <person name="Gaillardin C."/>
            <person name="Dujon B."/>
            <person name="Souciet J.L."/>
        </authorList>
    </citation>
    <scope>NUCLEOTIDE SEQUENCE [LARGE SCALE GENOMIC DNA]</scope>
    <source>
        <strain evidence="13">ATCC MYA-4447 / BCRC 22081 / CBS 7064 / NBRC 10061 / NRRL Y-12695</strain>
    </source>
</reference>
<dbReference type="eggNOG" id="ENOG502S44N">
    <property type="taxonomic scope" value="Eukaryota"/>
</dbReference>
<evidence type="ECO:0000256" key="5">
    <source>
        <dbReference type="ARBA" id="ARBA00022989"/>
    </source>
</evidence>
<dbReference type="GO" id="GO:0005886">
    <property type="term" value="C:plasma membrane"/>
    <property type="evidence" value="ECO:0007669"/>
    <property type="project" value="TreeGrafter"/>
</dbReference>
<feature type="transmembrane region" description="Helical" evidence="11">
    <location>
        <begin position="115"/>
        <end position="136"/>
    </location>
</feature>
<dbReference type="FunCoup" id="G8YBV7">
    <property type="interactions" value="153"/>
</dbReference>
<accession>G8YBV7</accession>
<dbReference type="OMA" id="IPPLIWH"/>
<dbReference type="AlphaFoldDB" id="G8YBV7"/>
<evidence type="ECO:0000256" key="11">
    <source>
        <dbReference type="SAM" id="Phobius"/>
    </source>
</evidence>
<dbReference type="Pfam" id="PF02076">
    <property type="entry name" value="STE3"/>
    <property type="match status" value="1"/>
</dbReference>
<keyword evidence="8" id="KW-0675">Receptor</keyword>
<dbReference type="HOGENOM" id="CLU_027592_4_0_1"/>
<protein>
    <submittedName>
        <fullName evidence="12">Piso0_002164 protein</fullName>
    </submittedName>
</protein>
<dbReference type="GO" id="GO:0000750">
    <property type="term" value="P:pheromone-dependent signal transduction involved in conjugation with cellular fusion"/>
    <property type="evidence" value="ECO:0007669"/>
    <property type="project" value="TreeGrafter"/>
</dbReference>
<dbReference type="EMBL" id="FO082050">
    <property type="protein sequence ID" value="CCE82438.1"/>
    <property type="molecule type" value="Genomic_DNA"/>
</dbReference>
<evidence type="ECO:0000256" key="3">
    <source>
        <dbReference type="ARBA" id="ARBA00022507"/>
    </source>
</evidence>
<evidence type="ECO:0000256" key="9">
    <source>
        <dbReference type="ARBA" id="ARBA00023224"/>
    </source>
</evidence>
<dbReference type="InParanoid" id="G8YBV7"/>
<dbReference type="OrthoDB" id="2874149at2759"/>
<feature type="compositionally biased region" description="Polar residues" evidence="10">
    <location>
        <begin position="380"/>
        <end position="392"/>
    </location>
</feature>
<comment type="subcellular location">
    <subcellularLocation>
        <location evidence="1">Membrane</location>
        <topology evidence="1">Multi-pass membrane protein</topology>
    </subcellularLocation>
</comment>
<feature type="transmembrane region" description="Helical" evidence="11">
    <location>
        <begin position="81"/>
        <end position="99"/>
    </location>
</feature>
<feature type="compositionally biased region" description="Polar residues" evidence="10">
    <location>
        <begin position="328"/>
        <end position="356"/>
    </location>
</feature>
<sequence length="435" mass="49162">MNAEANTLAGLSFIAFVLLIPVFLWHCHSRNIPALFLIFWLCYDTLTAFINACIWGREDFDNVWDGKVYCDITLKLEAASSNGKICAISALALNLFLVLRAKNPSLMRNTSTRRIILDLSMCLITPVFIMCVNYVIQASRFVIVRYRGCTMTYAPSPVTLVLFSMWNIIWSFVAVCCAILTLVTYFRSRKDVKDILRCTNSGLNIRKFARLLIFSLLIIIVLVPISVYYFVADATEFTEKFEWSKFHNQYWGTILYADLGMSIVYDKWADIALSIVTFFLFGLGTDALAVYKNFYYNVGLGALFGRKNSDVGSVDLSSLSKHETPNTQFSLSKMSTQTRVNTGHSHNSKSKLSSFKNELDNILNEDSSSQGESKKDSLTEHTYQLSEGSGSPPQIYGDFNSSNSYDGRTDLDYMISETADKDNVVSYNFQVRKKS</sequence>
<keyword evidence="9" id="KW-0807">Transducer</keyword>
<feature type="transmembrane region" description="Helical" evidence="11">
    <location>
        <begin position="34"/>
        <end position="57"/>
    </location>
</feature>
<evidence type="ECO:0000256" key="2">
    <source>
        <dbReference type="ARBA" id="ARBA00011085"/>
    </source>
</evidence>
<organism evidence="12 13">
    <name type="scientific">Pichia sorbitophila (strain ATCC MYA-4447 / BCRC 22081 / CBS 7064 / NBRC 10061 / NRRL Y-12695)</name>
    <name type="common">Hybrid yeast</name>
    <dbReference type="NCBI Taxonomy" id="559304"/>
    <lineage>
        <taxon>Eukaryota</taxon>
        <taxon>Fungi</taxon>
        <taxon>Dikarya</taxon>
        <taxon>Ascomycota</taxon>
        <taxon>Saccharomycotina</taxon>
        <taxon>Pichiomycetes</taxon>
        <taxon>Debaryomycetaceae</taxon>
        <taxon>Millerozyma</taxon>
    </lineage>
</organism>
<feature type="region of interest" description="Disordered" evidence="10">
    <location>
        <begin position="328"/>
        <end position="409"/>
    </location>
</feature>
<feature type="transmembrane region" description="Helical" evidence="11">
    <location>
        <begin position="6"/>
        <end position="27"/>
    </location>
</feature>
<keyword evidence="3" id="KW-0589">Pheromone response</keyword>
<gene>
    <name evidence="12" type="primary">Piso0_002164</name>
    <name evidence="12" type="ORF">GNLVRS01_PISO0J06059g</name>
</gene>
<keyword evidence="7 11" id="KW-0472">Membrane</keyword>
<evidence type="ECO:0000256" key="1">
    <source>
        <dbReference type="ARBA" id="ARBA00004141"/>
    </source>
</evidence>
<evidence type="ECO:0000313" key="12">
    <source>
        <dbReference type="EMBL" id="CCE82438.1"/>
    </source>
</evidence>
<dbReference type="PANTHER" id="PTHR28097">
    <property type="entry name" value="PHEROMONE A FACTOR RECEPTOR"/>
    <property type="match status" value="1"/>
</dbReference>
<keyword evidence="4 11" id="KW-0812">Transmembrane</keyword>
<feature type="transmembrane region" description="Helical" evidence="11">
    <location>
        <begin position="208"/>
        <end position="231"/>
    </location>
</feature>